<feature type="domain" description="Transcription elongation factor GreA/GreB N-terminal" evidence="6">
    <location>
        <begin position="8"/>
        <end position="76"/>
    </location>
</feature>
<dbReference type="EMBL" id="BAABBQ010000001">
    <property type="protein sequence ID" value="GAA4014708.1"/>
    <property type="molecule type" value="Genomic_DNA"/>
</dbReference>
<feature type="domain" description="Transcription elongation factor GreA/GreB C-terminal" evidence="5">
    <location>
        <begin position="85"/>
        <end position="158"/>
    </location>
</feature>
<reference evidence="8" key="1">
    <citation type="journal article" date="2019" name="Int. J. Syst. Evol. Microbiol.">
        <title>The Global Catalogue of Microorganisms (GCM) 10K type strain sequencing project: providing services to taxonomists for standard genome sequencing and annotation.</title>
        <authorList>
            <consortium name="The Broad Institute Genomics Platform"/>
            <consortium name="The Broad Institute Genome Sequencing Center for Infectious Disease"/>
            <person name="Wu L."/>
            <person name="Ma J."/>
        </authorList>
    </citation>
    <scope>NUCLEOTIDE SEQUENCE [LARGE SCALE GENOMIC DNA]</scope>
    <source>
        <strain evidence="8">JCM 17563</strain>
    </source>
</reference>
<dbReference type="HAMAP" id="MF_00930">
    <property type="entry name" value="GreB"/>
    <property type="match status" value="1"/>
</dbReference>
<dbReference type="Gene3D" id="3.10.50.30">
    <property type="entry name" value="Transcription elongation factor, GreA/GreB, C-terminal domain"/>
    <property type="match status" value="1"/>
</dbReference>
<name>A0ABP7SQ61_9SPHN</name>
<dbReference type="InterPro" id="IPR028624">
    <property type="entry name" value="Tscrpt_elong_fac_GreA/B"/>
</dbReference>
<comment type="similarity">
    <text evidence="4">Belongs to the GreA/GreB family. GreB subfamily.</text>
</comment>
<evidence type="ECO:0000256" key="3">
    <source>
        <dbReference type="ARBA" id="ARBA00023163"/>
    </source>
</evidence>
<gene>
    <name evidence="4 7" type="primary">greB</name>
    <name evidence="7" type="ORF">GCM10022280_11550</name>
</gene>
<evidence type="ECO:0000256" key="1">
    <source>
        <dbReference type="ARBA" id="ARBA00023015"/>
    </source>
</evidence>
<evidence type="ECO:0000259" key="6">
    <source>
        <dbReference type="Pfam" id="PF03449"/>
    </source>
</evidence>
<keyword evidence="3 4" id="KW-0804">Transcription</keyword>
<dbReference type="GO" id="GO:0003746">
    <property type="term" value="F:translation elongation factor activity"/>
    <property type="evidence" value="ECO:0007669"/>
    <property type="project" value="UniProtKB-KW"/>
</dbReference>
<evidence type="ECO:0000259" key="5">
    <source>
        <dbReference type="Pfam" id="PF01272"/>
    </source>
</evidence>
<dbReference type="InterPro" id="IPR036805">
    <property type="entry name" value="Tscrpt_elong_fac_GreA/B_N_sf"/>
</dbReference>
<dbReference type="SUPFAM" id="SSF54534">
    <property type="entry name" value="FKBP-like"/>
    <property type="match status" value="1"/>
</dbReference>
<dbReference type="InterPro" id="IPR022691">
    <property type="entry name" value="Tscrpt_elong_fac_GreA/B_N"/>
</dbReference>
<evidence type="ECO:0000256" key="4">
    <source>
        <dbReference type="HAMAP-Rule" id="MF_00930"/>
    </source>
</evidence>
<dbReference type="PANTHER" id="PTHR30437:SF6">
    <property type="entry name" value="TRANSCRIPTION ELONGATION FACTOR GREB"/>
    <property type="match status" value="1"/>
</dbReference>
<dbReference type="Pfam" id="PF01272">
    <property type="entry name" value="GreA_GreB"/>
    <property type="match status" value="1"/>
</dbReference>
<dbReference type="HAMAP" id="MF_00105">
    <property type="entry name" value="GreA_GreB"/>
    <property type="match status" value="1"/>
</dbReference>
<dbReference type="InterPro" id="IPR023459">
    <property type="entry name" value="Tscrpt_elong_fac_GreA/B_fam"/>
</dbReference>
<evidence type="ECO:0000313" key="8">
    <source>
        <dbReference type="Proteomes" id="UP001500235"/>
    </source>
</evidence>
<dbReference type="NCBIfam" id="NF002506">
    <property type="entry name" value="PRK01885.1"/>
    <property type="match status" value="1"/>
</dbReference>
<dbReference type="NCBIfam" id="TIGR01461">
    <property type="entry name" value="greB"/>
    <property type="match status" value="1"/>
</dbReference>
<proteinExistence type="inferred from homology"/>
<sequence>MSDRPRFITPDGFARIRAEYEQLFGTERPKLVETISWAAGNGDRSENGDYIYGRKRLREIDRRLGYLSKVMKNAKVVDPASQPDRDVIRFGATVELADEDDARRILTLVGEDEADASAGQISWLSPIAKALVGARVGQERTVRLPAGERWYEVLAISYPEAARSAGSES</sequence>
<evidence type="ECO:0000256" key="2">
    <source>
        <dbReference type="ARBA" id="ARBA00023125"/>
    </source>
</evidence>
<dbReference type="PANTHER" id="PTHR30437">
    <property type="entry name" value="TRANSCRIPTION ELONGATION FACTOR GREA"/>
    <property type="match status" value="1"/>
</dbReference>
<comment type="function">
    <text evidence="4">Necessary for efficient RNA polymerase transcription elongation past template-encoded arresting sites. The arresting sites in DNA have the property of trapping a certain fraction of elongating RNA polymerases that pass through, resulting in locked ternary complexes. Cleavage of the nascent transcript by cleavage factors such as GreA or GreB allows the resumption of elongation from the new 3'terminus. GreB releases sequences of up to 9 nucleotides in length.</text>
</comment>
<protein>
    <recommendedName>
        <fullName evidence="4">Transcription elongation factor GreB</fullName>
    </recommendedName>
    <alternativeName>
        <fullName evidence="4">Transcript cleavage factor GreB</fullName>
    </alternativeName>
</protein>
<keyword evidence="2 4" id="KW-0238">DNA-binding</keyword>
<keyword evidence="7" id="KW-0251">Elongation factor</keyword>
<comment type="caution">
    <text evidence="7">The sequence shown here is derived from an EMBL/GenBank/DDBJ whole genome shotgun (WGS) entry which is preliminary data.</text>
</comment>
<dbReference type="InterPro" id="IPR006358">
    <property type="entry name" value="Tscrpt_elong_fac_GreB"/>
</dbReference>
<dbReference type="RefSeq" id="WP_344706426.1">
    <property type="nucleotide sequence ID" value="NZ_BAABBQ010000001.1"/>
</dbReference>
<evidence type="ECO:0000313" key="7">
    <source>
        <dbReference type="EMBL" id="GAA4014708.1"/>
    </source>
</evidence>
<dbReference type="Pfam" id="PF03449">
    <property type="entry name" value="GreA_GreB_N"/>
    <property type="match status" value="1"/>
</dbReference>
<dbReference type="Gene3D" id="1.10.287.180">
    <property type="entry name" value="Transcription elongation factor, GreA/GreB, N-terminal domain"/>
    <property type="match status" value="1"/>
</dbReference>
<organism evidence="7 8">
    <name type="scientific">Sphingomonas swuensis</name>
    <dbReference type="NCBI Taxonomy" id="977800"/>
    <lineage>
        <taxon>Bacteria</taxon>
        <taxon>Pseudomonadati</taxon>
        <taxon>Pseudomonadota</taxon>
        <taxon>Alphaproteobacteria</taxon>
        <taxon>Sphingomonadales</taxon>
        <taxon>Sphingomonadaceae</taxon>
        <taxon>Sphingomonas</taxon>
    </lineage>
</organism>
<dbReference type="PIRSF" id="PIRSF006092">
    <property type="entry name" value="GreA_GreB"/>
    <property type="match status" value="1"/>
</dbReference>
<dbReference type="InterPro" id="IPR001437">
    <property type="entry name" value="Tscrpt_elong_fac_GreA/B_C"/>
</dbReference>
<keyword evidence="8" id="KW-1185">Reference proteome</keyword>
<dbReference type="SUPFAM" id="SSF46557">
    <property type="entry name" value="GreA transcript cleavage protein, N-terminal domain"/>
    <property type="match status" value="1"/>
</dbReference>
<accession>A0ABP7SQ61</accession>
<keyword evidence="1 4" id="KW-0805">Transcription regulation</keyword>
<keyword evidence="7" id="KW-0648">Protein biosynthesis</keyword>
<dbReference type="InterPro" id="IPR036953">
    <property type="entry name" value="GreA/GreB_C_sf"/>
</dbReference>
<dbReference type="Proteomes" id="UP001500235">
    <property type="component" value="Unassembled WGS sequence"/>
</dbReference>